<name>A0A3E0GY65_9PSEU</name>
<dbReference type="AlphaFoldDB" id="A0A3E0GY65"/>
<proteinExistence type="predicted"/>
<accession>A0A3E0GY65</accession>
<reference evidence="1 2" key="1">
    <citation type="submission" date="2018-08" db="EMBL/GenBank/DDBJ databases">
        <title>Genomic Encyclopedia of Archaeal and Bacterial Type Strains, Phase II (KMG-II): from individual species to whole genera.</title>
        <authorList>
            <person name="Goeker M."/>
        </authorList>
    </citation>
    <scope>NUCLEOTIDE SEQUENCE [LARGE SCALE GENOMIC DNA]</scope>
    <source>
        <strain evidence="1 2">DSM 45791</strain>
    </source>
</reference>
<protein>
    <recommendedName>
        <fullName evidence="3">Diguanylate cyclase</fullName>
    </recommendedName>
</protein>
<dbReference type="EMBL" id="QUNO01000019">
    <property type="protein sequence ID" value="REH34907.1"/>
    <property type="molecule type" value="Genomic_DNA"/>
</dbReference>
<organism evidence="1 2">
    <name type="scientific">Kutzneria buriramensis</name>
    <dbReference type="NCBI Taxonomy" id="1045776"/>
    <lineage>
        <taxon>Bacteria</taxon>
        <taxon>Bacillati</taxon>
        <taxon>Actinomycetota</taxon>
        <taxon>Actinomycetes</taxon>
        <taxon>Pseudonocardiales</taxon>
        <taxon>Pseudonocardiaceae</taxon>
        <taxon>Kutzneria</taxon>
    </lineage>
</organism>
<evidence type="ECO:0000313" key="2">
    <source>
        <dbReference type="Proteomes" id="UP000256269"/>
    </source>
</evidence>
<keyword evidence="2" id="KW-1185">Reference proteome</keyword>
<sequence length="205" mass="22943">MRQPLRALRQVVTSRPVMRIPDRASDVESATLRYLLYVLLPAWFAPGVLDWWQHRRTDIEHTAGVKESAIHLLMMAEVGVPITLVLLCEVNPAVLTAMAVAVAAHEATALWDVKTAVDSGREVRPIEQHIHSFLESLPFMGTAAIACLHWKQVRELVKADGAWRFQWKKNPLPSNYLTGVAAAIAGLIALPYGEELLRCLRARLR</sequence>
<dbReference type="Proteomes" id="UP000256269">
    <property type="component" value="Unassembled WGS sequence"/>
</dbReference>
<dbReference type="RefSeq" id="WP_246016143.1">
    <property type="nucleotide sequence ID" value="NZ_CP144375.1"/>
</dbReference>
<gene>
    <name evidence="1" type="ORF">BCF44_119183</name>
</gene>
<evidence type="ECO:0000313" key="1">
    <source>
        <dbReference type="EMBL" id="REH34907.1"/>
    </source>
</evidence>
<comment type="caution">
    <text evidence="1">The sequence shown here is derived from an EMBL/GenBank/DDBJ whole genome shotgun (WGS) entry which is preliminary data.</text>
</comment>
<evidence type="ECO:0008006" key="3">
    <source>
        <dbReference type="Google" id="ProtNLM"/>
    </source>
</evidence>